<dbReference type="AlphaFoldDB" id="A0A426D3R0"/>
<proteinExistence type="predicted"/>
<feature type="non-terminal residue" evidence="1">
    <location>
        <position position="1"/>
    </location>
</feature>
<reference evidence="1 2" key="1">
    <citation type="submission" date="2018-08" db="EMBL/GenBank/DDBJ databases">
        <title>Genome Lactobacillus garii FI11369.</title>
        <authorList>
            <person name="Diaz M."/>
            <person name="Narbad A."/>
        </authorList>
    </citation>
    <scope>NUCLEOTIDE SEQUENCE [LARGE SCALE GENOMIC DNA]</scope>
    <source>
        <strain evidence="1 2">FI11369</strain>
    </source>
</reference>
<organism evidence="1 2">
    <name type="scientific">Lactiplantibacillus garii</name>
    <dbReference type="NCBI Taxonomy" id="2306423"/>
    <lineage>
        <taxon>Bacteria</taxon>
        <taxon>Bacillati</taxon>
        <taxon>Bacillota</taxon>
        <taxon>Bacilli</taxon>
        <taxon>Lactobacillales</taxon>
        <taxon>Lactobacillaceae</taxon>
        <taxon>Lactiplantibacillus</taxon>
    </lineage>
</organism>
<dbReference type="InterPro" id="IPR029044">
    <property type="entry name" value="Nucleotide-diphossugar_trans"/>
</dbReference>
<dbReference type="SUPFAM" id="SSF53448">
    <property type="entry name" value="Nucleotide-diphospho-sugar transferases"/>
    <property type="match status" value="1"/>
</dbReference>
<evidence type="ECO:0000313" key="1">
    <source>
        <dbReference type="EMBL" id="RRK09210.1"/>
    </source>
</evidence>
<evidence type="ECO:0008006" key="3">
    <source>
        <dbReference type="Google" id="ProtNLM"/>
    </source>
</evidence>
<sequence length="269" mass="30670">LELIEKYVHKDTRIKKFMGETHRKNLGPMKSFFSLMKGTDAEYYMFSDQDDLWLPDKVQITLDEMKKTEIQHSNYPCLVHTNLEVVDASLNPMGSNVRTEAHDDLKSLLLANDITGCTVMINDSLKQLSLESIDTVDVMHDMWLGLLATKFGVVRYISTPTMKYRQHGSNVVGTPNGIKNRLLRINSKTEYQRIETSVNAARTFEKLYSDVLTASEQSVIKTVANIGKESYSKVLWSMVTNRVYKRTLSATVVFFVKVALNYSHLSQVN</sequence>
<dbReference type="Proteomes" id="UP000283633">
    <property type="component" value="Unassembled WGS sequence"/>
</dbReference>
<dbReference type="Gene3D" id="3.90.550.10">
    <property type="entry name" value="Spore Coat Polysaccharide Biosynthesis Protein SpsA, Chain A"/>
    <property type="match status" value="1"/>
</dbReference>
<comment type="caution">
    <text evidence="1">The sequence shown here is derived from an EMBL/GenBank/DDBJ whole genome shotgun (WGS) entry which is preliminary data.</text>
</comment>
<dbReference type="EMBL" id="QWZQ01000089">
    <property type="protein sequence ID" value="RRK09210.1"/>
    <property type="molecule type" value="Genomic_DNA"/>
</dbReference>
<name>A0A426D3R0_9LACO</name>
<evidence type="ECO:0000313" key="2">
    <source>
        <dbReference type="Proteomes" id="UP000283633"/>
    </source>
</evidence>
<keyword evidence="2" id="KW-1185">Reference proteome</keyword>
<protein>
    <recommendedName>
        <fullName evidence="3">Alpha-L-Rha alpha-1,3-L-rhamnosyltransferase</fullName>
    </recommendedName>
</protein>
<dbReference type="OrthoDB" id="9802649at2"/>
<accession>A0A426D3R0</accession>
<gene>
    <name evidence="1" type="ORF">D1831_14080</name>
</gene>
<dbReference type="RefSeq" id="WP_158610679.1">
    <property type="nucleotide sequence ID" value="NZ_QWZQ01000089.1"/>
</dbReference>